<proteinExistence type="predicted"/>
<dbReference type="EMBL" id="SADE01000001">
    <property type="protein sequence ID" value="RVU38248.1"/>
    <property type="molecule type" value="Genomic_DNA"/>
</dbReference>
<dbReference type="AlphaFoldDB" id="A0A3S2Z940"/>
<reference evidence="2" key="1">
    <citation type="submission" date="2019-01" db="EMBL/GenBank/DDBJ databases">
        <title>Gri0909 isolated from a small marine red alga.</title>
        <authorList>
            <person name="Kim J."/>
            <person name="Jeong S.E."/>
            <person name="Jeon C.O."/>
        </authorList>
    </citation>
    <scope>NUCLEOTIDE SEQUENCE [LARGE SCALE GENOMIC DNA]</scope>
    <source>
        <strain evidence="2">Gri0909</strain>
    </source>
</reference>
<dbReference type="Pfam" id="PF12228">
    <property type="entry name" value="DUF3604"/>
    <property type="match status" value="1"/>
</dbReference>
<dbReference type="InterPro" id="IPR022028">
    <property type="entry name" value="DUF3604"/>
</dbReference>
<dbReference type="Proteomes" id="UP000287447">
    <property type="component" value="Unassembled WGS sequence"/>
</dbReference>
<accession>A0A3S2Z940</accession>
<evidence type="ECO:0000313" key="2">
    <source>
        <dbReference type="Proteomes" id="UP000287447"/>
    </source>
</evidence>
<sequence length="747" mass="83961">MPHSTYMPERMGSATVTPAGRFEAGSFQEFTVTYTAGYFGIDDTGSIKVVHRFASDMGRPQFDDPAAPNYTTVEATNGAILHVEYDMKRNIRPWDKTLYIKVVRGFLREGDQIIIRFGDRRQGSPGIRLQTFCEETFEFRVLVDAIATYNYVELPEQPIIEIVPGPPSRYKAILPTLRRTNDPFRLCLKGEDRWGNPSDLCEGNFRLCANMPVDGLPAEVTFELGKFGHILEGLRVSESGDLTVELLDTEGAVHATSNPCRFTGDAGLLPYWGDLHGQSEETIGTNSARDFYEFARDKAFLDICVHQGNDFQITEPFWQWLNELSKEFTEDDRFIVFPGWEWSGNTGLGGDRNVLHMQEGRQIHRSSHALVDDLSDVETDATSAADLFDALKGEDCTVFAHIGGRYADIKIAHDERFERSVEVHSAWGTFEWLMDDALEQGYRVGIMSNSDGHKGRPGASHPGATKFGAYGGLTCVLAPSFTRAGIMDGLKRRHHYGTTGSRVILDTRVDFESEATLYEDNPDLGDTPQHSVTSAMMGDILRSSDREVTFRIDVHGASPIERIDIRNGLETVEIFRPYAEADLGRRIRVLWEGSEYRGRGRETIWDGFAELTGNTFDALSPINRYNLDKRFDQTGPGRLEWTALTTGGFGGFDAVLTDPTSGMLKIDTDLVKQEIAVADIGRDEMIFANGGIDRRIRIFRMPDENPHCSAVIERRIELKDDRDNALYVRVTHEDGHFTWSSPVYIFR</sequence>
<dbReference type="Gene3D" id="3.20.20.140">
    <property type="entry name" value="Metal-dependent hydrolases"/>
    <property type="match status" value="1"/>
</dbReference>
<comment type="caution">
    <text evidence="1">The sequence shown here is derived from an EMBL/GenBank/DDBJ whole genome shotgun (WGS) entry which is preliminary data.</text>
</comment>
<keyword evidence="2" id="KW-1185">Reference proteome</keyword>
<gene>
    <name evidence="1" type="ORF">EOI86_02835</name>
</gene>
<evidence type="ECO:0000313" key="1">
    <source>
        <dbReference type="EMBL" id="RVU38248.1"/>
    </source>
</evidence>
<dbReference type="OrthoDB" id="543560at2"/>
<organism evidence="1 2">
    <name type="scientific">Hwanghaeella grinnelliae</name>
    <dbReference type="NCBI Taxonomy" id="2500179"/>
    <lineage>
        <taxon>Bacteria</taxon>
        <taxon>Pseudomonadati</taxon>
        <taxon>Pseudomonadota</taxon>
        <taxon>Alphaproteobacteria</taxon>
        <taxon>Rhodospirillales</taxon>
        <taxon>Rhodospirillaceae</taxon>
        <taxon>Hwanghaeella</taxon>
    </lineage>
</organism>
<name>A0A3S2Z940_9PROT</name>
<protein>
    <submittedName>
        <fullName evidence="1">DUF3604 domain-containing protein</fullName>
    </submittedName>
</protein>
<dbReference type="RefSeq" id="WP_127763620.1">
    <property type="nucleotide sequence ID" value="NZ_SADE01000001.1"/>
</dbReference>